<dbReference type="OMA" id="MHPLCPH"/>
<organism evidence="1 2">
    <name type="scientific">Gossypium raimondii</name>
    <name type="common">Peruvian cotton</name>
    <name type="synonym">Gossypium klotzschianum subsp. raimondii</name>
    <dbReference type="NCBI Taxonomy" id="29730"/>
    <lineage>
        <taxon>Eukaryota</taxon>
        <taxon>Viridiplantae</taxon>
        <taxon>Streptophyta</taxon>
        <taxon>Embryophyta</taxon>
        <taxon>Tracheophyta</taxon>
        <taxon>Spermatophyta</taxon>
        <taxon>Magnoliopsida</taxon>
        <taxon>eudicotyledons</taxon>
        <taxon>Gunneridae</taxon>
        <taxon>Pentapetalae</taxon>
        <taxon>rosids</taxon>
        <taxon>malvids</taxon>
        <taxon>Malvales</taxon>
        <taxon>Malvaceae</taxon>
        <taxon>Malvoideae</taxon>
        <taxon>Gossypium</taxon>
    </lineage>
</organism>
<dbReference type="Gramene" id="KJB15890">
    <property type="protein sequence ID" value="KJB15890"/>
    <property type="gene ID" value="B456_002G201900"/>
</dbReference>
<reference evidence="1 2" key="1">
    <citation type="journal article" date="2012" name="Nature">
        <title>Repeated polyploidization of Gossypium genomes and the evolution of spinnable cotton fibres.</title>
        <authorList>
            <person name="Paterson A.H."/>
            <person name="Wendel J.F."/>
            <person name="Gundlach H."/>
            <person name="Guo H."/>
            <person name="Jenkins J."/>
            <person name="Jin D."/>
            <person name="Llewellyn D."/>
            <person name="Showmaker K.C."/>
            <person name="Shu S."/>
            <person name="Udall J."/>
            <person name="Yoo M.J."/>
            <person name="Byers R."/>
            <person name="Chen W."/>
            <person name="Doron-Faigenboim A."/>
            <person name="Duke M.V."/>
            <person name="Gong L."/>
            <person name="Grimwood J."/>
            <person name="Grover C."/>
            <person name="Grupp K."/>
            <person name="Hu G."/>
            <person name="Lee T.H."/>
            <person name="Li J."/>
            <person name="Lin L."/>
            <person name="Liu T."/>
            <person name="Marler B.S."/>
            <person name="Page J.T."/>
            <person name="Roberts A.W."/>
            <person name="Romanel E."/>
            <person name="Sanders W.S."/>
            <person name="Szadkowski E."/>
            <person name="Tan X."/>
            <person name="Tang H."/>
            <person name="Xu C."/>
            <person name="Wang J."/>
            <person name="Wang Z."/>
            <person name="Zhang D."/>
            <person name="Zhang L."/>
            <person name="Ashrafi H."/>
            <person name="Bedon F."/>
            <person name="Bowers J.E."/>
            <person name="Brubaker C.L."/>
            <person name="Chee P.W."/>
            <person name="Das S."/>
            <person name="Gingle A.R."/>
            <person name="Haigler C.H."/>
            <person name="Harker D."/>
            <person name="Hoffmann L.V."/>
            <person name="Hovav R."/>
            <person name="Jones D.C."/>
            <person name="Lemke C."/>
            <person name="Mansoor S."/>
            <person name="ur Rahman M."/>
            <person name="Rainville L.N."/>
            <person name="Rambani A."/>
            <person name="Reddy U.K."/>
            <person name="Rong J.K."/>
            <person name="Saranga Y."/>
            <person name="Scheffler B.E."/>
            <person name="Scheffler J.A."/>
            <person name="Stelly D.M."/>
            <person name="Triplett B.A."/>
            <person name="Van Deynze A."/>
            <person name="Vaslin M.F."/>
            <person name="Waghmare V.N."/>
            <person name="Walford S.A."/>
            <person name="Wright R.J."/>
            <person name="Zaki E.A."/>
            <person name="Zhang T."/>
            <person name="Dennis E.S."/>
            <person name="Mayer K.F."/>
            <person name="Peterson D.G."/>
            <person name="Rokhsar D.S."/>
            <person name="Wang X."/>
            <person name="Schmutz J."/>
        </authorList>
    </citation>
    <scope>NUCLEOTIDE SEQUENCE [LARGE SCALE GENOMIC DNA]</scope>
</reference>
<dbReference type="eggNOG" id="ENOG502SDFV">
    <property type="taxonomic scope" value="Eukaryota"/>
</dbReference>
<dbReference type="EMBL" id="CM001741">
    <property type="protein sequence ID" value="KJB15890.1"/>
    <property type="molecule type" value="Genomic_DNA"/>
</dbReference>
<evidence type="ECO:0000313" key="1">
    <source>
        <dbReference type="EMBL" id="KJB15890.1"/>
    </source>
</evidence>
<name>A0A0D2R9M3_GOSRA</name>
<dbReference type="Proteomes" id="UP000032304">
    <property type="component" value="Chromosome 2"/>
</dbReference>
<proteinExistence type="predicted"/>
<protein>
    <submittedName>
        <fullName evidence="1">Uncharacterized protein</fullName>
    </submittedName>
</protein>
<keyword evidence="2" id="KW-1185">Reference proteome</keyword>
<dbReference type="AlphaFoldDB" id="A0A0D2R9M3"/>
<evidence type="ECO:0000313" key="2">
    <source>
        <dbReference type="Proteomes" id="UP000032304"/>
    </source>
</evidence>
<sequence length="88" mass="10253">MHPLCPHSRRHPSLSRGFMACQALIRFFTLHRIKPHAPPLVRPPSIPLSFILVNVLPMQDKVKNYFLINQRSHRKLGLFFTKLTTLID</sequence>
<gene>
    <name evidence="1" type="ORF">B456_002G201900</name>
</gene>
<accession>A0A0D2R9M3</accession>